<dbReference type="GO" id="GO:0019346">
    <property type="term" value="P:transsulfuration"/>
    <property type="evidence" value="ECO:0007669"/>
    <property type="project" value="InterPro"/>
</dbReference>
<dbReference type="Pfam" id="PF01053">
    <property type="entry name" value="Cys_Met_Meta_PP"/>
    <property type="match status" value="1"/>
</dbReference>
<dbReference type="InterPro" id="IPR015421">
    <property type="entry name" value="PyrdxlP-dep_Trfase_major"/>
</dbReference>
<dbReference type="eggNOG" id="COG0626">
    <property type="taxonomic scope" value="Bacteria"/>
</dbReference>
<dbReference type="InterPro" id="IPR015422">
    <property type="entry name" value="PyrdxlP-dep_Trfase_small"/>
</dbReference>
<dbReference type="InterPro" id="IPR000277">
    <property type="entry name" value="Cys/Met-Metab_PyrdxlP-dep_enz"/>
</dbReference>
<comment type="similarity">
    <text evidence="4">Belongs to the trans-sulfuration enzymes family.</text>
</comment>
<evidence type="ECO:0000256" key="3">
    <source>
        <dbReference type="PIRSR" id="PIRSR001434-2"/>
    </source>
</evidence>
<dbReference type="EMBL" id="CP000916">
    <property type="protein sequence ID" value="ACM23479.1"/>
    <property type="molecule type" value="Genomic_DNA"/>
</dbReference>
<dbReference type="InterPro" id="IPR054542">
    <property type="entry name" value="Cys_met_metab_PP"/>
</dbReference>
<evidence type="ECO:0000256" key="2">
    <source>
        <dbReference type="ARBA" id="ARBA00022898"/>
    </source>
</evidence>
<dbReference type="SUPFAM" id="SSF53383">
    <property type="entry name" value="PLP-dependent transferases"/>
    <property type="match status" value="1"/>
</dbReference>
<dbReference type="Gene3D" id="3.40.640.10">
    <property type="entry name" value="Type I PLP-dependent aspartate aminotransferase-like (Major domain)"/>
    <property type="match status" value="1"/>
</dbReference>
<dbReference type="KEGG" id="tna:CTN_1303"/>
<dbReference type="PANTHER" id="PTHR11808">
    <property type="entry name" value="TRANS-SULFURATION ENZYME FAMILY MEMBER"/>
    <property type="match status" value="1"/>
</dbReference>
<dbReference type="GO" id="GO:0005737">
    <property type="term" value="C:cytoplasm"/>
    <property type="evidence" value="ECO:0007669"/>
    <property type="project" value="TreeGrafter"/>
</dbReference>
<dbReference type="Gene3D" id="3.90.1150.10">
    <property type="entry name" value="Aspartate Aminotransferase, domain 1"/>
    <property type="match status" value="1"/>
</dbReference>
<evidence type="ECO:0000313" key="5">
    <source>
        <dbReference type="EMBL" id="ACM23479.1"/>
    </source>
</evidence>
<gene>
    <name evidence="5" type="ordered locus">CTN_1303</name>
</gene>
<dbReference type="HOGENOM" id="CLU_018986_2_0_0"/>
<reference evidence="5 6" key="1">
    <citation type="journal article" date="2009" name="Biosci. Biotechnol. Biochem.">
        <title>WeGAS: a web-based microbial genome annotation system.</title>
        <authorList>
            <person name="Lee D."/>
            <person name="Seo H."/>
            <person name="Park C."/>
            <person name="Park K."/>
        </authorList>
    </citation>
    <scope>NUCLEOTIDE SEQUENCE [LARGE SCALE GENOMIC DNA]</scope>
    <source>
        <strain evidence="6">ATCC 49049 / DSM 4359 / NBRC 107923 / NS-E</strain>
    </source>
</reference>
<organism evidence="5 6">
    <name type="scientific">Thermotoga neapolitana (strain ATCC 49049 / DSM 4359 / NBRC 107923 / NS-E)</name>
    <dbReference type="NCBI Taxonomy" id="309803"/>
    <lineage>
        <taxon>Bacteria</taxon>
        <taxon>Thermotogati</taxon>
        <taxon>Thermotogota</taxon>
        <taxon>Thermotogae</taxon>
        <taxon>Thermotogales</taxon>
        <taxon>Thermotogaceae</taxon>
        <taxon>Thermotoga</taxon>
    </lineage>
</organism>
<dbReference type="Proteomes" id="UP000000445">
    <property type="component" value="Chromosome"/>
</dbReference>
<dbReference type="AlphaFoldDB" id="B9K946"/>
<sequence length="391" mass="44422">MVRYTISTGGFLMNIDDILFSYGEEDVPFKALSFPIFETTNFYFDSFDEMSKALRNGDYEYVYNRGSNPTTRLVERKLATLERCEDARLVSSGMSAISLSILHFLNSEDHVVCVDEAYSWAKRFFNYLSRKFGIQVTFVPPDADRVLEAITKKTKLIYLESPTSMRMRVIDIRKVTKVAKELGIKTIIDNTWASPIFQNPKILGVDVVVHSATKYISGHGDVMAGVIAGDKEDMIGIFQEEFKNIGPVLSPIESWLILRGLRTLEIRMKKHYENALVVSDFLMDHPKILEVNYPMNPRSLQYELASSQMSGGSGLMSFRLKTESVEKVKEFVESLKVFRMAVSWGSHENLVVPRVAYGDCPKEDVNLIRIHVGIGNPEKLVEDLDRALKKI</sequence>
<dbReference type="InterPro" id="IPR015424">
    <property type="entry name" value="PyrdxlP-dep_Trfase"/>
</dbReference>
<evidence type="ECO:0000256" key="1">
    <source>
        <dbReference type="ARBA" id="ARBA00001933"/>
    </source>
</evidence>
<evidence type="ECO:0000256" key="4">
    <source>
        <dbReference type="RuleBase" id="RU362118"/>
    </source>
</evidence>
<dbReference type="GO" id="GO:0030170">
    <property type="term" value="F:pyridoxal phosphate binding"/>
    <property type="evidence" value="ECO:0007669"/>
    <property type="project" value="InterPro"/>
</dbReference>
<dbReference type="STRING" id="309803.CTN_1303"/>
<dbReference type="FunFam" id="3.40.640.10:FF:000046">
    <property type="entry name" value="Cystathionine gamma-lyase"/>
    <property type="match status" value="1"/>
</dbReference>
<proteinExistence type="inferred from homology"/>
<keyword evidence="6" id="KW-1185">Reference proteome</keyword>
<dbReference type="CDD" id="cd00614">
    <property type="entry name" value="CGS_like"/>
    <property type="match status" value="1"/>
</dbReference>
<evidence type="ECO:0000313" key="6">
    <source>
        <dbReference type="Proteomes" id="UP000000445"/>
    </source>
</evidence>
<accession>B9K946</accession>
<comment type="cofactor">
    <cofactor evidence="1 4">
        <name>pyridoxal 5'-phosphate</name>
        <dbReference type="ChEBI" id="CHEBI:597326"/>
    </cofactor>
</comment>
<dbReference type="PROSITE" id="PS00868">
    <property type="entry name" value="CYS_MET_METAB_PP"/>
    <property type="match status" value="1"/>
</dbReference>
<feature type="modified residue" description="N6-(pyridoxal phosphate)lysine" evidence="3">
    <location>
        <position position="214"/>
    </location>
</feature>
<dbReference type="PANTHER" id="PTHR11808:SF80">
    <property type="entry name" value="CYSTATHIONINE GAMMA-LYASE"/>
    <property type="match status" value="1"/>
</dbReference>
<name>B9K946_THENN</name>
<keyword evidence="2 3" id="KW-0663">Pyridoxal phosphate</keyword>
<dbReference type="GO" id="GO:0016846">
    <property type="term" value="F:carbon-sulfur lyase activity"/>
    <property type="evidence" value="ECO:0007669"/>
    <property type="project" value="TreeGrafter"/>
</dbReference>
<dbReference type="PIRSF" id="PIRSF001434">
    <property type="entry name" value="CGS"/>
    <property type="match status" value="1"/>
</dbReference>
<protein>
    <submittedName>
        <fullName evidence="5">Cystathionine gamma-synthase</fullName>
    </submittedName>
</protein>